<sequence length="76" mass="8494">MPRGTITAFSNDRGYGFIAQDDEREDPFLLASYTEFVGPDKKKKIEEGMRVEYDLGSDKGVATAVSIRFIEAKEAD</sequence>
<accession>A0ABR0SU89</accession>
<dbReference type="EMBL" id="JAVFKD010000004">
    <property type="protein sequence ID" value="KAK5995692.1"/>
    <property type="molecule type" value="Genomic_DNA"/>
</dbReference>
<protein>
    <recommendedName>
        <fullName evidence="1">CSD domain-containing protein</fullName>
    </recommendedName>
</protein>
<gene>
    <name evidence="2" type="ORF">PT974_04109</name>
</gene>
<dbReference type="SUPFAM" id="SSF50249">
    <property type="entry name" value="Nucleic acid-binding proteins"/>
    <property type="match status" value="1"/>
</dbReference>
<keyword evidence="3" id="KW-1185">Reference proteome</keyword>
<reference evidence="2 3" key="1">
    <citation type="submission" date="2024-01" db="EMBL/GenBank/DDBJ databases">
        <title>Complete genome of Cladobotryum mycophilum ATHUM6906.</title>
        <authorList>
            <person name="Christinaki A.C."/>
            <person name="Myridakis A.I."/>
            <person name="Kouvelis V.N."/>
        </authorList>
    </citation>
    <scope>NUCLEOTIDE SEQUENCE [LARGE SCALE GENOMIC DNA]</scope>
    <source>
        <strain evidence="2 3">ATHUM6906</strain>
    </source>
</reference>
<name>A0ABR0SU89_9HYPO</name>
<dbReference type="Gene3D" id="2.40.50.140">
    <property type="entry name" value="Nucleic acid-binding proteins"/>
    <property type="match status" value="1"/>
</dbReference>
<dbReference type="Pfam" id="PF00313">
    <property type="entry name" value="CSD"/>
    <property type="match status" value="1"/>
</dbReference>
<dbReference type="Proteomes" id="UP001338125">
    <property type="component" value="Unassembled WGS sequence"/>
</dbReference>
<evidence type="ECO:0000259" key="1">
    <source>
        <dbReference type="PROSITE" id="PS51857"/>
    </source>
</evidence>
<dbReference type="InterPro" id="IPR002059">
    <property type="entry name" value="CSP_DNA-bd"/>
</dbReference>
<evidence type="ECO:0000313" key="3">
    <source>
        <dbReference type="Proteomes" id="UP001338125"/>
    </source>
</evidence>
<organism evidence="2 3">
    <name type="scientific">Cladobotryum mycophilum</name>
    <dbReference type="NCBI Taxonomy" id="491253"/>
    <lineage>
        <taxon>Eukaryota</taxon>
        <taxon>Fungi</taxon>
        <taxon>Dikarya</taxon>
        <taxon>Ascomycota</taxon>
        <taxon>Pezizomycotina</taxon>
        <taxon>Sordariomycetes</taxon>
        <taxon>Hypocreomycetidae</taxon>
        <taxon>Hypocreales</taxon>
        <taxon>Hypocreaceae</taxon>
        <taxon>Cladobotryum</taxon>
    </lineage>
</organism>
<evidence type="ECO:0000313" key="2">
    <source>
        <dbReference type="EMBL" id="KAK5995692.1"/>
    </source>
</evidence>
<dbReference type="InterPro" id="IPR012340">
    <property type="entry name" value="NA-bd_OB-fold"/>
</dbReference>
<comment type="caution">
    <text evidence="2">The sequence shown here is derived from an EMBL/GenBank/DDBJ whole genome shotgun (WGS) entry which is preliminary data.</text>
</comment>
<proteinExistence type="predicted"/>
<dbReference type="PROSITE" id="PS51857">
    <property type="entry name" value="CSD_2"/>
    <property type="match status" value="1"/>
</dbReference>
<feature type="domain" description="CSD" evidence="1">
    <location>
        <begin position="1"/>
        <end position="69"/>
    </location>
</feature>
<dbReference type="PIRSF" id="PIRSF002599">
    <property type="entry name" value="Cold_shock_A"/>
    <property type="match status" value="1"/>
</dbReference>
<dbReference type="InterPro" id="IPR012156">
    <property type="entry name" value="Cold_shock_CspA"/>
</dbReference>